<keyword evidence="4 7" id="KW-0472">Membrane</keyword>
<organism evidence="8 9">
    <name type="scientific">Diplodia corticola</name>
    <dbReference type="NCBI Taxonomy" id="236234"/>
    <lineage>
        <taxon>Eukaryota</taxon>
        <taxon>Fungi</taxon>
        <taxon>Dikarya</taxon>
        <taxon>Ascomycota</taxon>
        <taxon>Pezizomycotina</taxon>
        <taxon>Dothideomycetes</taxon>
        <taxon>Dothideomycetes incertae sedis</taxon>
        <taxon>Botryosphaeriales</taxon>
        <taxon>Botryosphaeriaceae</taxon>
        <taxon>Diplodia</taxon>
    </lineage>
</organism>
<keyword evidence="9" id="KW-1185">Reference proteome</keyword>
<evidence type="ECO:0000256" key="5">
    <source>
        <dbReference type="PROSITE-ProRule" id="PRU00023"/>
    </source>
</evidence>
<dbReference type="InterPro" id="IPR002110">
    <property type="entry name" value="Ankyrin_rpt"/>
</dbReference>
<dbReference type="SUPFAM" id="SSF144083">
    <property type="entry name" value="Magnesium transport protein CorA, transmembrane region"/>
    <property type="match status" value="1"/>
</dbReference>
<dbReference type="GeneID" id="31016445"/>
<feature type="region of interest" description="Disordered" evidence="6">
    <location>
        <begin position="1235"/>
        <end position="1272"/>
    </location>
</feature>
<keyword evidence="5" id="KW-0040">ANK repeat</keyword>
<dbReference type="EMBL" id="MNUE01000045">
    <property type="protein sequence ID" value="OJD31678.1"/>
    <property type="molecule type" value="Genomic_DNA"/>
</dbReference>
<dbReference type="STRING" id="236234.A0A1J9QRV7"/>
<dbReference type="InterPro" id="IPR045863">
    <property type="entry name" value="CorA_TM1_TM2"/>
</dbReference>
<sequence>MDLSTSNGNGSNPAPRIGDGGSHDSPETVTPVIKVSLPDEDLPSDPAVAISPSQPPHKLVRSKSLTAIPGVGDEQLASTKSWKPSKRLSFLLPEKVAVPIISEKRRLEKRESKTGQDARTSSPSRHATFQHVIPAIKVRKLSEPKDNTNGCQVDVVVIHMCGNRKKNVDWEMSVFIEPKDKKETYLDEQCQARKRSQLRRTVSQGNESLLPPEVPDLQASAAAVNWLEDQDMLPKALPKARITAFGLDINQSISNSANAPIDLKFAATEILKEFLRQWDGDEQRSIVFIGHGYGTIVIEHLLFGDLLKTVGEDSRLQIVESTAAVVMFSPPLERFDNLISWMANDFNIPRCSAIFEARKANNDRAPNVIWDDFLKKTEPRNIATFGYLEQNNEPKKAKSTNAQPQTRLKRFDRTWTFDTDVDNIARISHANDIRFKNLAKAVSEYVGVHQLLRAGRIPDEDLIDDLLGASIDFNFENGKRQTVLHLAVEQGLDRLVKSLVNSGKVDLDRQDDSGNTALHISIASRFHHSRDMVFHLLKAGANTGVMNKLGKSAEELALEANISIKELFRKRPLVEGPIGPRTLVGGKPANPAAQASCQKAGMVAREVFKPTKSKPERHLPVYKSVHDFIYTDDNIDDFFQAAYHEHPGTAMCRWYHIPMNNMAWDLFAKLKLPHWPWPKPYKRSKIHYGRYMSPEATRLPGLPRSYSTPSHDSWVVFMPYISYESCLRQQQIASITERAGVTLPGIFRLSNLPFSRPRLIDRRRSRNNVGANILPSEDPEALAIKGYLNDHNHNQSQHLTFHVRRTLDQSYYNMLKDTSYRDRTQVVSRCAKLEWQDSPDHNVLMVDQLWLWFLKGKDGKPDTIITSFPSREGATYPQSTREADDLQGTILDPTDRKCISESTDLVSRILSVCCNAFDRHQHLESINFLYFFESAIGRAEEEETRLFRHFRRRANTLHSLHEKHPTYSEHRSMLLKKLLDILKESKLLKEIKDILDEIKMIKSVLKDQYKVVKSLQELVQPHHPSRGKGASHLHTENKFSNVLTLIRDTDESFDVMEAHAKQVENGLEHLLDLKQKQANLWEARSSREGAEEAAKQGKTILVFTVVTIIFLPLSFMASFFSLGVSIFPKQDGENNLPLGWVAAFLFGISFAVSIPFILLAFKIESFSSAWTRLTHSANKCAAFILLKPLGRVPSRRVRAKGQEWYRAWVSFIAKHDLPLRPDGETAARLKRETDGAAGAAAAAAAPPEPSSGSDSSSDGEVSDEEELDLAVRQTERQRNLLLWMKAAER</sequence>
<feature type="compositionally biased region" description="Polar residues" evidence="6">
    <location>
        <begin position="117"/>
        <end position="126"/>
    </location>
</feature>
<feature type="region of interest" description="Disordered" evidence="6">
    <location>
        <begin position="107"/>
        <end position="126"/>
    </location>
</feature>
<proteinExistence type="predicted"/>
<dbReference type="Gene3D" id="1.25.40.20">
    <property type="entry name" value="Ankyrin repeat-containing domain"/>
    <property type="match status" value="1"/>
</dbReference>
<evidence type="ECO:0000313" key="9">
    <source>
        <dbReference type="Proteomes" id="UP000183809"/>
    </source>
</evidence>
<dbReference type="PANTHER" id="PTHR47685">
    <property type="entry name" value="MAGNESIUM TRANSPORT PROTEIN CORA"/>
    <property type="match status" value="1"/>
</dbReference>
<feature type="compositionally biased region" description="Basic and acidic residues" evidence="6">
    <location>
        <begin position="107"/>
        <end position="116"/>
    </location>
</feature>
<keyword evidence="3 7" id="KW-1133">Transmembrane helix</keyword>
<evidence type="ECO:0000256" key="3">
    <source>
        <dbReference type="ARBA" id="ARBA00022989"/>
    </source>
</evidence>
<name>A0A1J9QRV7_9PEZI</name>
<dbReference type="PROSITE" id="PS50088">
    <property type="entry name" value="ANK_REPEAT"/>
    <property type="match status" value="1"/>
</dbReference>
<feature type="compositionally biased region" description="Low complexity" evidence="6">
    <location>
        <begin position="1235"/>
        <end position="1259"/>
    </location>
</feature>
<dbReference type="InterPro" id="IPR002523">
    <property type="entry name" value="MgTranspt_CorA/ZnTranspt_ZntB"/>
</dbReference>
<feature type="region of interest" description="Disordered" evidence="6">
    <location>
        <begin position="1"/>
        <end position="59"/>
    </location>
</feature>
<dbReference type="SUPFAM" id="SSF48403">
    <property type="entry name" value="Ankyrin repeat"/>
    <property type="match status" value="1"/>
</dbReference>
<dbReference type="InterPro" id="IPR036770">
    <property type="entry name" value="Ankyrin_rpt-contain_sf"/>
</dbReference>
<dbReference type="PANTHER" id="PTHR47685:SF1">
    <property type="entry name" value="MAGNESIUM TRANSPORT PROTEIN CORA"/>
    <property type="match status" value="1"/>
</dbReference>
<accession>A0A1J9QRV7</accession>
<feature type="repeat" description="ANK" evidence="5">
    <location>
        <begin position="513"/>
        <end position="548"/>
    </location>
</feature>
<dbReference type="InterPro" id="IPR050829">
    <property type="entry name" value="CorA_MIT"/>
</dbReference>
<evidence type="ECO:0000256" key="2">
    <source>
        <dbReference type="ARBA" id="ARBA00022692"/>
    </source>
</evidence>
<evidence type="ECO:0000256" key="1">
    <source>
        <dbReference type="ARBA" id="ARBA00004141"/>
    </source>
</evidence>
<dbReference type="Pfam" id="PF12796">
    <property type="entry name" value="Ank_2"/>
    <property type="match status" value="1"/>
</dbReference>
<dbReference type="GO" id="GO:0046873">
    <property type="term" value="F:metal ion transmembrane transporter activity"/>
    <property type="evidence" value="ECO:0007669"/>
    <property type="project" value="InterPro"/>
</dbReference>
<feature type="compositionally biased region" description="Polar residues" evidence="6">
    <location>
        <begin position="1"/>
        <end position="12"/>
    </location>
</feature>
<dbReference type="Proteomes" id="UP000183809">
    <property type="component" value="Unassembled WGS sequence"/>
</dbReference>
<evidence type="ECO:0000256" key="4">
    <source>
        <dbReference type="ARBA" id="ARBA00023136"/>
    </source>
</evidence>
<evidence type="ECO:0000313" key="8">
    <source>
        <dbReference type="EMBL" id="OJD31678.1"/>
    </source>
</evidence>
<evidence type="ECO:0000256" key="7">
    <source>
        <dbReference type="SAM" id="Phobius"/>
    </source>
</evidence>
<evidence type="ECO:0000256" key="6">
    <source>
        <dbReference type="SAM" id="MobiDB-lite"/>
    </source>
</evidence>
<feature type="transmembrane region" description="Helical" evidence="7">
    <location>
        <begin position="1100"/>
        <end position="1126"/>
    </location>
</feature>
<protein>
    <submittedName>
        <fullName evidence="8">Ankyrin repeat protein</fullName>
    </submittedName>
</protein>
<dbReference type="GO" id="GO:0016020">
    <property type="term" value="C:membrane"/>
    <property type="evidence" value="ECO:0007669"/>
    <property type="project" value="UniProtKB-SubCell"/>
</dbReference>
<dbReference type="Pfam" id="PF01544">
    <property type="entry name" value="CorA"/>
    <property type="match status" value="1"/>
</dbReference>
<dbReference type="OrthoDB" id="341259at2759"/>
<comment type="subcellular location">
    <subcellularLocation>
        <location evidence="1">Membrane</location>
        <topology evidence="1">Multi-pass membrane protein</topology>
    </subcellularLocation>
</comment>
<feature type="transmembrane region" description="Helical" evidence="7">
    <location>
        <begin position="1138"/>
        <end position="1161"/>
    </location>
</feature>
<dbReference type="Gene3D" id="1.20.58.340">
    <property type="entry name" value="Magnesium transport protein CorA, transmembrane region"/>
    <property type="match status" value="1"/>
</dbReference>
<comment type="caution">
    <text evidence="8">The sequence shown here is derived from an EMBL/GenBank/DDBJ whole genome shotgun (WGS) entry which is preliminary data.</text>
</comment>
<dbReference type="RefSeq" id="XP_020127938.1">
    <property type="nucleotide sequence ID" value="XM_020276184.1"/>
</dbReference>
<keyword evidence="2 7" id="KW-0812">Transmembrane</keyword>
<reference evidence="8 9" key="1">
    <citation type="submission" date="2016-10" db="EMBL/GenBank/DDBJ databases">
        <title>Proteomics and genomics reveal pathogen-plant mechanisms compatible with a hemibiotrophic lifestyle of Diplodia corticola.</title>
        <authorList>
            <person name="Fernandes I."/>
            <person name="De Jonge R."/>
            <person name="Van De Peer Y."/>
            <person name="Devreese B."/>
            <person name="Alves A."/>
            <person name="Esteves A.C."/>
        </authorList>
    </citation>
    <scope>NUCLEOTIDE SEQUENCE [LARGE SCALE GENOMIC DNA]</scope>
    <source>
        <strain evidence="8 9">CBS 112549</strain>
    </source>
</reference>
<gene>
    <name evidence="8" type="ORF">BKCO1_4500026</name>
</gene>
<dbReference type="SMART" id="SM00248">
    <property type="entry name" value="ANK"/>
    <property type="match status" value="2"/>
</dbReference>